<dbReference type="AlphaFoldDB" id="A0A1F4VEV4"/>
<comment type="caution">
    <text evidence="2">The sequence shown here is derived from an EMBL/GenBank/DDBJ whole genome shotgun (WGS) entry which is preliminary data.</text>
</comment>
<evidence type="ECO:0000313" key="3">
    <source>
        <dbReference type="Proteomes" id="UP000176504"/>
    </source>
</evidence>
<gene>
    <name evidence="2" type="ORF">A3A78_01925</name>
</gene>
<feature type="compositionally biased region" description="Low complexity" evidence="1">
    <location>
        <begin position="9"/>
        <end position="21"/>
    </location>
</feature>
<sequence length="164" mass="17935">MMSKSKQSPVGQGAATQTAQPQMQAQVPSMVAIQTNDGVSALTHFQDILRGADPNREFYLVIWQGDLRGSHWCDVRVITPDYEEGSVIGGVLFRVYHGTPTDLVSFQLEAGGLKLPPNALALIVEFDPTVAYQPANNSHVERFVTAVRGHALQHDIPMAILWPS</sequence>
<reference evidence="2 3" key="1">
    <citation type="journal article" date="2016" name="Nat. Commun.">
        <title>Thousands of microbial genomes shed light on interconnected biogeochemical processes in an aquifer system.</title>
        <authorList>
            <person name="Anantharaman K."/>
            <person name="Brown C.T."/>
            <person name="Hug L.A."/>
            <person name="Sharon I."/>
            <person name="Castelle C.J."/>
            <person name="Probst A.J."/>
            <person name="Thomas B.C."/>
            <person name="Singh A."/>
            <person name="Wilkins M.J."/>
            <person name="Karaoz U."/>
            <person name="Brodie E.L."/>
            <person name="Williams K.H."/>
            <person name="Hubbard S.S."/>
            <person name="Banfield J.F."/>
        </authorList>
    </citation>
    <scope>NUCLEOTIDE SEQUENCE [LARGE SCALE GENOMIC DNA]</scope>
</reference>
<protein>
    <submittedName>
        <fullName evidence="2">Uncharacterized protein</fullName>
    </submittedName>
</protein>
<evidence type="ECO:0000313" key="2">
    <source>
        <dbReference type="EMBL" id="OGC55776.1"/>
    </source>
</evidence>
<dbReference type="EMBL" id="MEVI01000001">
    <property type="protein sequence ID" value="OGC55776.1"/>
    <property type="molecule type" value="Genomic_DNA"/>
</dbReference>
<accession>A0A1F4VEV4</accession>
<evidence type="ECO:0000256" key="1">
    <source>
        <dbReference type="SAM" id="MobiDB-lite"/>
    </source>
</evidence>
<proteinExistence type="predicted"/>
<feature type="region of interest" description="Disordered" evidence="1">
    <location>
        <begin position="1"/>
        <end position="21"/>
    </location>
</feature>
<name>A0A1F4VEV4_UNCKA</name>
<dbReference type="Proteomes" id="UP000176504">
    <property type="component" value="Unassembled WGS sequence"/>
</dbReference>
<organism evidence="2 3">
    <name type="scientific">candidate division WWE3 bacterium RIFCSPLOWO2_01_FULL_41_18</name>
    <dbReference type="NCBI Taxonomy" id="1802625"/>
    <lineage>
        <taxon>Bacteria</taxon>
        <taxon>Katanobacteria</taxon>
    </lineage>
</organism>